<dbReference type="GO" id="GO:0016020">
    <property type="term" value="C:membrane"/>
    <property type="evidence" value="ECO:0007669"/>
    <property type="project" value="InterPro"/>
</dbReference>
<dbReference type="AlphaFoldDB" id="A0A8H6DP28"/>
<evidence type="ECO:0000256" key="3">
    <source>
        <dbReference type="ARBA" id="ARBA00022741"/>
    </source>
</evidence>
<keyword evidence="4" id="KW-0067">ATP-binding</keyword>
<feature type="domain" description="ABC transporter" evidence="6">
    <location>
        <begin position="115"/>
        <end position="326"/>
    </location>
</feature>
<protein>
    <submittedName>
        <fullName evidence="7">ABC transporter</fullName>
    </submittedName>
</protein>
<dbReference type="OrthoDB" id="8061355at2759"/>
<evidence type="ECO:0000256" key="2">
    <source>
        <dbReference type="ARBA" id="ARBA00022737"/>
    </source>
</evidence>
<keyword evidence="3" id="KW-0547">Nucleotide-binding</keyword>
<dbReference type="Proteomes" id="UP000544331">
    <property type="component" value="Unassembled WGS sequence"/>
</dbReference>
<dbReference type="PANTHER" id="PTHR19229:SF36">
    <property type="entry name" value="ATP-BINDING CASSETTE SUB-FAMILY A MEMBER 2"/>
    <property type="match status" value="1"/>
</dbReference>
<keyword evidence="5" id="KW-0812">Transmembrane</keyword>
<dbReference type="PROSITE" id="PS50893">
    <property type="entry name" value="ABC_TRANSPORTER_2"/>
    <property type="match status" value="1"/>
</dbReference>
<dbReference type="Pfam" id="PF00005">
    <property type="entry name" value="ABC_tran"/>
    <property type="match status" value="1"/>
</dbReference>
<dbReference type="SMART" id="SM00382">
    <property type="entry name" value="AAA"/>
    <property type="match status" value="1"/>
</dbReference>
<dbReference type="InterPro" id="IPR003439">
    <property type="entry name" value="ABC_transporter-like_ATP-bd"/>
</dbReference>
<dbReference type="GO" id="GO:0140359">
    <property type="term" value="F:ABC-type transporter activity"/>
    <property type="evidence" value="ECO:0007669"/>
    <property type="project" value="InterPro"/>
</dbReference>
<dbReference type="CDD" id="cd03263">
    <property type="entry name" value="ABC_subfamily_A"/>
    <property type="match status" value="1"/>
</dbReference>
<reference evidence="7 8" key="1">
    <citation type="submission" date="2020-05" db="EMBL/GenBank/DDBJ databases">
        <title>Identification and distribution of gene clusters putatively required for synthesis of sphingolipid metabolism inhibitors in phylogenetically diverse species of the filamentous fungus Fusarium.</title>
        <authorList>
            <person name="Kim H.-S."/>
            <person name="Busman M."/>
            <person name="Brown D.W."/>
            <person name="Divon H."/>
            <person name="Uhlig S."/>
            <person name="Proctor R.H."/>
        </authorList>
    </citation>
    <scope>NUCLEOTIDE SEQUENCE [LARGE SCALE GENOMIC DNA]</scope>
    <source>
        <strain evidence="7 8">NRRL 66235</strain>
    </source>
</reference>
<accession>A0A8H6DP28</accession>
<dbReference type="EMBL" id="JAAOAN010000031">
    <property type="protein sequence ID" value="KAF5724543.1"/>
    <property type="molecule type" value="Genomic_DNA"/>
</dbReference>
<keyword evidence="2" id="KW-0677">Repeat</keyword>
<keyword evidence="5" id="KW-0472">Membrane</keyword>
<keyword evidence="1" id="KW-0813">Transport</keyword>
<comment type="caution">
    <text evidence="7">The sequence shown here is derived from an EMBL/GenBank/DDBJ whole genome shotgun (WGS) entry which is preliminary data.</text>
</comment>
<evidence type="ECO:0000256" key="4">
    <source>
        <dbReference type="ARBA" id="ARBA00022840"/>
    </source>
</evidence>
<evidence type="ECO:0000313" key="7">
    <source>
        <dbReference type="EMBL" id="KAF5724543.1"/>
    </source>
</evidence>
<evidence type="ECO:0000313" key="8">
    <source>
        <dbReference type="Proteomes" id="UP000544331"/>
    </source>
</evidence>
<dbReference type="GO" id="GO:0005319">
    <property type="term" value="F:lipid transporter activity"/>
    <property type="evidence" value="ECO:0007669"/>
    <property type="project" value="TreeGrafter"/>
</dbReference>
<sequence length="427" mass="47103">MDTAVFILGLIFPVANLFRAMVVGLNVWAAGCRGDAVISYPGNIHAYGGPILLLCIQVAYLFALLLLLDGRTWTLRSLWAEHIMPLYQKKRMNVKDAHIEMASMTKSRSMSGNLVAVDQIYKSFGGNVAVDGVSLTMAKGELLALLGPNSAGKTTTINMMRGEVRPDYGNIYIKGVGMQKDTRAGRQSIGYCPQLDALDQITVRQQLAFYARVKGIADVQRNVNLVMSKVGLRPQADTPVIWRPGNAPILILDEPSSAMDPIAKRHMWAMLSGISSCRSVLLTTHSMEEADMLATRVAILSKRILAAGTIQELRNRHSNSYEVHLVLESAPTSDQVEMQKVEAWIRQTFPGASFRGLSLGGQFHFSIPANSTADEAFAVSQNRKCQVVEVIETLEQHKRSLGVAHYTVSMGTLEMIFLKIIEEYILY</sequence>
<dbReference type="InterPro" id="IPR026082">
    <property type="entry name" value="ABCA"/>
</dbReference>
<dbReference type="Gene3D" id="3.40.50.300">
    <property type="entry name" value="P-loop containing nucleotide triphosphate hydrolases"/>
    <property type="match status" value="2"/>
</dbReference>
<dbReference type="InterPro" id="IPR027417">
    <property type="entry name" value="P-loop_NTPase"/>
</dbReference>
<dbReference type="InterPro" id="IPR003593">
    <property type="entry name" value="AAA+_ATPase"/>
</dbReference>
<keyword evidence="5" id="KW-1133">Transmembrane helix</keyword>
<keyword evidence="8" id="KW-1185">Reference proteome</keyword>
<dbReference type="PANTHER" id="PTHR19229">
    <property type="entry name" value="ATP-BINDING CASSETTE TRANSPORTER SUBFAMILY A ABCA"/>
    <property type="match status" value="1"/>
</dbReference>
<dbReference type="GO" id="GO:0016887">
    <property type="term" value="F:ATP hydrolysis activity"/>
    <property type="evidence" value="ECO:0007669"/>
    <property type="project" value="InterPro"/>
</dbReference>
<dbReference type="GO" id="GO:0005524">
    <property type="term" value="F:ATP binding"/>
    <property type="evidence" value="ECO:0007669"/>
    <property type="project" value="UniProtKB-KW"/>
</dbReference>
<gene>
    <name evidence="7" type="ORF">FMUND_717</name>
</gene>
<feature type="transmembrane region" description="Helical" evidence="5">
    <location>
        <begin position="44"/>
        <end position="68"/>
    </location>
</feature>
<dbReference type="SUPFAM" id="SSF52540">
    <property type="entry name" value="P-loop containing nucleoside triphosphate hydrolases"/>
    <property type="match status" value="1"/>
</dbReference>
<organism evidence="7 8">
    <name type="scientific">Fusarium mundagurra</name>
    <dbReference type="NCBI Taxonomy" id="1567541"/>
    <lineage>
        <taxon>Eukaryota</taxon>
        <taxon>Fungi</taxon>
        <taxon>Dikarya</taxon>
        <taxon>Ascomycota</taxon>
        <taxon>Pezizomycotina</taxon>
        <taxon>Sordariomycetes</taxon>
        <taxon>Hypocreomycetidae</taxon>
        <taxon>Hypocreales</taxon>
        <taxon>Nectriaceae</taxon>
        <taxon>Fusarium</taxon>
        <taxon>Fusarium fujikuroi species complex</taxon>
    </lineage>
</organism>
<name>A0A8H6DP28_9HYPO</name>
<evidence type="ECO:0000256" key="5">
    <source>
        <dbReference type="SAM" id="Phobius"/>
    </source>
</evidence>
<proteinExistence type="predicted"/>
<evidence type="ECO:0000259" key="6">
    <source>
        <dbReference type="PROSITE" id="PS50893"/>
    </source>
</evidence>
<evidence type="ECO:0000256" key="1">
    <source>
        <dbReference type="ARBA" id="ARBA00022448"/>
    </source>
</evidence>